<dbReference type="InterPro" id="IPR010371">
    <property type="entry name" value="YBR137W-like"/>
</dbReference>
<evidence type="ECO:0000313" key="5">
    <source>
        <dbReference type="Proteomes" id="UP001431572"/>
    </source>
</evidence>
<dbReference type="PIRSF" id="PIRSF008757">
    <property type="entry name" value="UCP008757"/>
    <property type="match status" value="1"/>
</dbReference>
<dbReference type="Proteomes" id="UP000521676">
    <property type="component" value="Unassembled WGS sequence"/>
</dbReference>
<reference evidence="2 4" key="1">
    <citation type="submission" date="2020-06" db="EMBL/GenBank/DDBJ databases">
        <title>Anoxygenic phototrophic Chloroflexota member uses a Type I reaction center.</title>
        <authorList>
            <person name="Tsuji J.M."/>
            <person name="Shaw N.A."/>
            <person name="Nagashima S."/>
            <person name="Venkiteswaran J."/>
            <person name="Schiff S.L."/>
            <person name="Hanada S."/>
            <person name="Tank M."/>
            <person name="Neufeld J.D."/>
        </authorList>
    </citation>
    <scope>NUCLEOTIDE SEQUENCE [LARGE SCALE GENOMIC DNA]</scope>
    <source>
        <strain evidence="2">L227-S17</strain>
    </source>
</reference>
<dbReference type="InterPro" id="IPR005624">
    <property type="entry name" value="PduO/GlcC-like"/>
</dbReference>
<accession>A0A8T7LQS7</accession>
<gene>
    <name evidence="2" type="ORF">HXX08_00520</name>
    <name evidence="3" type="ORF">OZ401_002023</name>
</gene>
<proteinExistence type="inferred from homology"/>
<dbReference type="Gene3D" id="3.30.450.150">
    <property type="entry name" value="Haem-degrading domain"/>
    <property type="match status" value="1"/>
</dbReference>
<dbReference type="SUPFAM" id="SSF143744">
    <property type="entry name" value="GlcG-like"/>
    <property type="match status" value="1"/>
</dbReference>
<sequence>MEDFNKLLQELQQQEDLIQFIEFTNDTAYEIGTWLVDIGRREGKSFTVDICRNGQQLYHYALPGTTPDNDEWIKRKNRVVNRFNHSSYFMGIYYKSRNTTIEEKHFLNPEEYAPHGGSFPIIIKNVGVVGTITVSGLPQEEDHRLVVQVLMEFLGL</sequence>
<dbReference type="Proteomes" id="UP001431572">
    <property type="component" value="Chromosome 1"/>
</dbReference>
<dbReference type="HAMAP" id="MF_00761">
    <property type="entry name" value="UPF0303"/>
    <property type="match status" value="1"/>
</dbReference>
<dbReference type="PANTHER" id="PTHR28255">
    <property type="match status" value="1"/>
</dbReference>
<dbReference type="InterPro" id="IPR038084">
    <property type="entry name" value="PduO/GlcC-like_sf"/>
</dbReference>
<dbReference type="RefSeq" id="WP_341468114.1">
    <property type="nucleotide sequence ID" value="NZ_CP128399.1"/>
</dbReference>
<name>A0A8T7LQS7_9CHLR</name>
<dbReference type="PANTHER" id="PTHR28255:SF1">
    <property type="entry name" value="UPF0303 PROTEIN YBR137W"/>
    <property type="match status" value="1"/>
</dbReference>
<evidence type="ECO:0000256" key="1">
    <source>
        <dbReference type="HAMAP-Rule" id="MF_00761"/>
    </source>
</evidence>
<protein>
    <recommendedName>
        <fullName evidence="1">UPF0303 protein HXX08_00520</fullName>
    </recommendedName>
</protein>
<evidence type="ECO:0000313" key="3">
    <source>
        <dbReference type="EMBL" id="WJW66232.1"/>
    </source>
</evidence>
<dbReference type="NCBIfam" id="NF002696">
    <property type="entry name" value="PRK02487.1-5"/>
    <property type="match status" value="1"/>
</dbReference>
<organism evidence="2 4">
    <name type="scientific">Candidatus Chlorohelix allophototropha</name>
    <dbReference type="NCBI Taxonomy" id="3003348"/>
    <lineage>
        <taxon>Bacteria</taxon>
        <taxon>Bacillati</taxon>
        <taxon>Chloroflexota</taxon>
        <taxon>Chloroflexia</taxon>
        <taxon>Candidatus Chloroheliales</taxon>
        <taxon>Candidatus Chloroheliaceae</taxon>
        <taxon>Candidatus Chlorohelix</taxon>
    </lineage>
</organism>
<reference evidence="3" key="2">
    <citation type="journal article" date="2024" name="Nature">
        <title>Anoxygenic phototroph of the Chloroflexota uses a type I reaction centre.</title>
        <authorList>
            <person name="Tsuji J.M."/>
            <person name="Shaw N.A."/>
            <person name="Nagashima S."/>
            <person name="Venkiteswaran J.J."/>
            <person name="Schiff S.L."/>
            <person name="Watanabe T."/>
            <person name="Fukui M."/>
            <person name="Hanada S."/>
            <person name="Tank M."/>
            <person name="Neufeld J.D."/>
        </authorList>
    </citation>
    <scope>NUCLEOTIDE SEQUENCE</scope>
    <source>
        <strain evidence="3">L227-S17</strain>
    </source>
</reference>
<dbReference type="EMBL" id="CP128399">
    <property type="protein sequence ID" value="WJW66232.1"/>
    <property type="molecule type" value="Genomic_DNA"/>
</dbReference>
<evidence type="ECO:0000313" key="4">
    <source>
        <dbReference type="Proteomes" id="UP000521676"/>
    </source>
</evidence>
<keyword evidence="5" id="KW-1185">Reference proteome</keyword>
<comment type="similarity">
    <text evidence="1">Belongs to the UPF0303 family.</text>
</comment>
<dbReference type="EMBL" id="JACATZ010000001">
    <property type="protein sequence ID" value="NWJ44338.1"/>
    <property type="molecule type" value="Genomic_DNA"/>
</dbReference>
<dbReference type="Pfam" id="PF03928">
    <property type="entry name" value="HbpS-like"/>
    <property type="match status" value="1"/>
</dbReference>
<evidence type="ECO:0000313" key="2">
    <source>
        <dbReference type="EMBL" id="NWJ44338.1"/>
    </source>
</evidence>
<dbReference type="AlphaFoldDB" id="A0A8T7LQS7"/>